<evidence type="ECO:0000259" key="2">
    <source>
        <dbReference type="SMART" id="SM00327"/>
    </source>
</evidence>
<keyword evidence="4" id="KW-1185">Reference proteome</keyword>
<dbReference type="InterPro" id="IPR002035">
    <property type="entry name" value="VWF_A"/>
</dbReference>
<evidence type="ECO:0000256" key="1">
    <source>
        <dbReference type="SAM" id="MobiDB-lite"/>
    </source>
</evidence>
<dbReference type="Gene3D" id="3.40.50.410">
    <property type="entry name" value="von Willebrand factor, type A domain"/>
    <property type="match status" value="1"/>
</dbReference>
<evidence type="ECO:0000313" key="3">
    <source>
        <dbReference type="EMBL" id="KAA9375289.1"/>
    </source>
</evidence>
<accession>A0A5J5JY87</accession>
<organism evidence="3 4">
    <name type="scientific">Microbispora cellulosiformans</name>
    <dbReference type="NCBI Taxonomy" id="2614688"/>
    <lineage>
        <taxon>Bacteria</taxon>
        <taxon>Bacillati</taxon>
        <taxon>Actinomycetota</taxon>
        <taxon>Actinomycetes</taxon>
        <taxon>Streptosporangiales</taxon>
        <taxon>Streptosporangiaceae</taxon>
        <taxon>Microbispora</taxon>
    </lineage>
</organism>
<protein>
    <recommendedName>
        <fullName evidence="2">VWFA domain-containing protein</fullName>
    </recommendedName>
</protein>
<comment type="caution">
    <text evidence="3">The sequence shown here is derived from an EMBL/GenBank/DDBJ whole genome shotgun (WGS) entry which is preliminary data.</text>
</comment>
<feature type="compositionally biased region" description="Basic and acidic residues" evidence="1">
    <location>
        <begin position="401"/>
        <end position="411"/>
    </location>
</feature>
<feature type="domain" description="VWFA" evidence="2">
    <location>
        <begin position="468"/>
        <end position="651"/>
    </location>
</feature>
<reference evidence="3 4" key="1">
    <citation type="submission" date="2019-09" db="EMBL/GenBank/DDBJ databases">
        <title>Screening of Novel Bioactive Compounds from Soil-Associated.</title>
        <authorList>
            <person name="Gong X."/>
        </authorList>
    </citation>
    <scope>NUCLEOTIDE SEQUENCE [LARGE SCALE GENOMIC DNA]</scope>
    <source>
        <strain evidence="3 4">Gxj-6</strain>
    </source>
</reference>
<proteinExistence type="predicted"/>
<dbReference type="CDD" id="cd00198">
    <property type="entry name" value="vWFA"/>
    <property type="match status" value="1"/>
</dbReference>
<dbReference type="AlphaFoldDB" id="A0A5J5JY87"/>
<name>A0A5J5JY87_9ACTN</name>
<sequence length="656" mass="73549">MSYFYREYHDGPDPLAPPYDVRAALDEMGDAVLSGSTPLDALRDLLRRGLPGAPDRRGLEDLLRQVRRRRRELREGTRLDGTLERARALLDKAIGQERAELRQESEGSGEAGEALDDARFREAMLDALPSDTARAVRELAGYDWRSAAARQTFEELRDLLRREVLDSRFRGMRDALANPDPAAMEQVRQMMSDLNDMLDRDARGEHSQDDFDQFMRKYGDMFPENPRNLDELVDQLARRAAAAQRLLASLTPEQREELAGLINHTLEQAGLAEQMSRLGDALYARRPDLAWGAPERVSGEQPTELGDAVTALQELADLGDLETALRQDYPGARLDDVDEEAVRRALGRSAVDDLESLRQVERELEAQGYLRRNRGKLELTPKAVRRLGETALRRVFSSLESGRRGDHDQRDAGTAGEPTGSTRQWRFGDEQPIDVVRTVVNGVRRGGGAPVTLSVDDFEVVETERRSAAAVCLLVDLSYSMALRGTWAAAKQTALALQALVASKFPQDAVQIIGFSNYARVLRPDELAGLEWDMVQGTNLHHALLIAGRHLDRHPDFEPVVLVVTDGEPTAHLMRNGSPRFEWPPSQETLTLTLAEVDKMTRRRATINVFMLAADDRLREFVNEVARRNGGRVFSASADRLGEYVVSDFLRARRTR</sequence>
<dbReference type="SMART" id="SM00327">
    <property type="entry name" value="VWA"/>
    <property type="match status" value="1"/>
</dbReference>
<feature type="region of interest" description="Disordered" evidence="1">
    <location>
        <begin position="398"/>
        <end position="425"/>
    </location>
</feature>
<dbReference type="SUPFAM" id="SSF53300">
    <property type="entry name" value="vWA-like"/>
    <property type="match status" value="1"/>
</dbReference>
<dbReference type="InterPro" id="IPR036465">
    <property type="entry name" value="vWFA_dom_sf"/>
</dbReference>
<evidence type="ECO:0000313" key="4">
    <source>
        <dbReference type="Proteomes" id="UP000327011"/>
    </source>
</evidence>
<dbReference type="RefSeq" id="WP_150937672.1">
    <property type="nucleotide sequence ID" value="NZ_VYTZ01000012.1"/>
</dbReference>
<gene>
    <name evidence="3" type="ORF">F5972_28435</name>
</gene>
<dbReference type="Proteomes" id="UP000327011">
    <property type="component" value="Unassembled WGS sequence"/>
</dbReference>
<dbReference type="EMBL" id="VYTZ01000012">
    <property type="protein sequence ID" value="KAA9375289.1"/>
    <property type="molecule type" value="Genomic_DNA"/>
</dbReference>